<evidence type="ECO:0000256" key="2">
    <source>
        <dbReference type="ARBA" id="ARBA00022679"/>
    </source>
</evidence>
<keyword evidence="8" id="KW-1185">Reference proteome</keyword>
<feature type="transmembrane region" description="Helical" evidence="6">
    <location>
        <begin position="12"/>
        <end position="31"/>
    </location>
</feature>
<evidence type="ECO:0000313" key="8">
    <source>
        <dbReference type="Proteomes" id="UP000033558"/>
    </source>
</evidence>
<feature type="transmembrane region" description="Helical" evidence="6">
    <location>
        <begin position="90"/>
        <end position="109"/>
    </location>
</feature>
<gene>
    <name evidence="7" type="ORF">JG30_16510</name>
</gene>
<dbReference type="InterPro" id="IPR000537">
    <property type="entry name" value="UbiA_prenyltransferase"/>
</dbReference>
<dbReference type="PIRSF" id="PIRSF005355">
    <property type="entry name" value="UBIAD1"/>
    <property type="match status" value="1"/>
</dbReference>
<feature type="transmembrane region" description="Helical" evidence="6">
    <location>
        <begin position="223"/>
        <end position="256"/>
    </location>
</feature>
<evidence type="ECO:0000256" key="1">
    <source>
        <dbReference type="ARBA" id="ARBA00004141"/>
    </source>
</evidence>
<proteinExistence type="predicted"/>
<evidence type="ECO:0000313" key="7">
    <source>
        <dbReference type="EMBL" id="KJY60522.1"/>
    </source>
</evidence>
<dbReference type="GO" id="GO:0016020">
    <property type="term" value="C:membrane"/>
    <property type="evidence" value="ECO:0007669"/>
    <property type="project" value="UniProtKB-SubCell"/>
</dbReference>
<evidence type="ECO:0000256" key="6">
    <source>
        <dbReference type="SAM" id="Phobius"/>
    </source>
</evidence>
<evidence type="ECO:0000256" key="4">
    <source>
        <dbReference type="ARBA" id="ARBA00022989"/>
    </source>
</evidence>
<keyword evidence="2 7" id="KW-0808">Transferase</keyword>
<keyword evidence="4 6" id="KW-1133">Transmembrane helix</keyword>
<feature type="transmembrane region" description="Helical" evidence="6">
    <location>
        <begin position="174"/>
        <end position="195"/>
    </location>
</feature>
<organism evidence="7 8">
    <name type="scientific">Bombilactobacillus mellifer</name>
    <dbReference type="NCBI Taxonomy" id="1218492"/>
    <lineage>
        <taxon>Bacteria</taxon>
        <taxon>Bacillati</taxon>
        <taxon>Bacillota</taxon>
        <taxon>Bacilli</taxon>
        <taxon>Lactobacillales</taxon>
        <taxon>Lactobacillaceae</taxon>
        <taxon>Bombilactobacillus</taxon>
    </lineage>
</organism>
<dbReference type="EMBL" id="JXJQ01000011">
    <property type="protein sequence ID" value="KJY60522.1"/>
    <property type="molecule type" value="Genomic_DNA"/>
</dbReference>
<dbReference type="GO" id="GO:0009234">
    <property type="term" value="P:menaquinone biosynthetic process"/>
    <property type="evidence" value="ECO:0007669"/>
    <property type="project" value="TreeGrafter"/>
</dbReference>
<dbReference type="CDD" id="cd13962">
    <property type="entry name" value="PT_UbiA_UBIAD1"/>
    <property type="match status" value="1"/>
</dbReference>
<dbReference type="STRING" id="1218492.JG30_16510"/>
<name>A0A0F4LNX6_9LACO</name>
<dbReference type="HOGENOM" id="CLU_043611_3_1_9"/>
<dbReference type="PANTHER" id="PTHR13929">
    <property type="entry name" value="1,4-DIHYDROXY-2-NAPHTHOATE OCTAPRENYLTRANSFERASE"/>
    <property type="match status" value="1"/>
</dbReference>
<comment type="caution">
    <text evidence="7">The sequence shown here is derived from an EMBL/GenBank/DDBJ whole genome shotgun (WGS) entry which is preliminary data.</text>
</comment>
<dbReference type="NCBIfam" id="NF004752">
    <property type="entry name" value="PRK06080.1-4"/>
    <property type="match status" value="1"/>
</dbReference>
<dbReference type="GO" id="GO:0004659">
    <property type="term" value="F:prenyltransferase activity"/>
    <property type="evidence" value="ECO:0007669"/>
    <property type="project" value="InterPro"/>
</dbReference>
<evidence type="ECO:0000256" key="5">
    <source>
        <dbReference type="ARBA" id="ARBA00023136"/>
    </source>
</evidence>
<dbReference type="AlphaFoldDB" id="A0A0F4LNX6"/>
<dbReference type="PATRIC" id="fig|1218492.5.peg.1709"/>
<dbReference type="Pfam" id="PF01040">
    <property type="entry name" value="UbiA"/>
    <property type="match status" value="1"/>
</dbReference>
<keyword evidence="3 6" id="KW-0812">Transmembrane</keyword>
<accession>A0A0F4LNX6</accession>
<dbReference type="Proteomes" id="UP000033558">
    <property type="component" value="Unassembled WGS sequence"/>
</dbReference>
<protein>
    <submittedName>
        <fullName evidence="7">1,4-dihydroxy-2-naphthoate octaprenyltransferase</fullName>
    </submittedName>
</protein>
<dbReference type="GO" id="GO:0042371">
    <property type="term" value="P:vitamin K biosynthetic process"/>
    <property type="evidence" value="ECO:0007669"/>
    <property type="project" value="TreeGrafter"/>
</dbReference>
<dbReference type="OrthoDB" id="9767568at2"/>
<feature type="transmembrane region" description="Helical" evidence="6">
    <location>
        <begin position="145"/>
        <end position="162"/>
    </location>
</feature>
<sequence length="299" mass="33854">MELKVFLELIEIKAKTASIFPFLMGVFYAYYHFHQLDWLNLVIFFVAMFLFNMSVDINDNYWDYQNAPADLAYRRATNVIGVNHLDIKKIGRLDFIFAGIAALLGLILVARVGWIVLALGLFCFAVGFFYAGGPWPLDALPVGEFFSGFTMGFMIFLLAVYVNVYQVVAFNWQLIGPIFLAAGLSMCAIASLLLANNICDYQEDLNLNRHTIVRYLGVQRSLWFYASLLIVGYLLLIVSVICRILPFSVLLALLVIPLVYRNTRHFFAVHVKKETFKLAVQNLFVITLTQVVGFGLGLL</sequence>
<feature type="transmembrane region" description="Helical" evidence="6">
    <location>
        <begin position="38"/>
        <end position="55"/>
    </location>
</feature>
<feature type="transmembrane region" description="Helical" evidence="6">
    <location>
        <begin position="276"/>
        <end position="298"/>
    </location>
</feature>
<comment type="subcellular location">
    <subcellularLocation>
        <location evidence="1">Membrane</location>
        <topology evidence="1">Multi-pass membrane protein</topology>
    </subcellularLocation>
</comment>
<feature type="transmembrane region" description="Helical" evidence="6">
    <location>
        <begin position="114"/>
        <end position="133"/>
    </location>
</feature>
<keyword evidence="5 6" id="KW-0472">Membrane</keyword>
<dbReference type="PANTHER" id="PTHR13929:SF0">
    <property type="entry name" value="UBIA PRENYLTRANSFERASE DOMAIN-CONTAINING PROTEIN 1"/>
    <property type="match status" value="1"/>
</dbReference>
<dbReference type="RefSeq" id="WP_046317934.1">
    <property type="nucleotide sequence ID" value="NZ_JAMBJK010000004.1"/>
</dbReference>
<reference evidence="7 8" key="1">
    <citation type="submission" date="2015-01" db="EMBL/GenBank/DDBJ databases">
        <title>Comparative genomics of the lactic acid bacteria isolated from the honey bee gut.</title>
        <authorList>
            <person name="Ellegaard K.M."/>
            <person name="Tamarit D."/>
            <person name="Javelind E."/>
            <person name="Olofsson T."/>
            <person name="Andersson S.G."/>
            <person name="Vasquez A."/>
        </authorList>
    </citation>
    <scope>NUCLEOTIDE SEQUENCE [LARGE SCALE GENOMIC DNA]</scope>
    <source>
        <strain evidence="7 8">Bin4</strain>
    </source>
</reference>
<dbReference type="InterPro" id="IPR026046">
    <property type="entry name" value="UBIAD1"/>
</dbReference>
<evidence type="ECO:0000256" key="3">
    <source>
        <dbReference type="ARBA" id="ARBA00022692"/>
    </source>
</evidence>